<dbReference type="RefSeq" id="WP_071534642.1">
    <property type="nucleotide sequence ID" value="NZ_CABPSX010000006.1"/>
</dbReference>
<dbReference type="OrthoDB" id="9798629at2"/>
<proteinExistence type="predicted"/>
<dbReference type="AlphaFoldDB" id="A0A5E5P766"/>
<evidence type="ECO:0000256" key="1">
    <source>
        <dbReference type="SAM" id="MobiDB-lite"/>
    </source>
</evidence>
<name>A0A5E5P766_9BURK</name>
<reference evidence="2 3" key="1">
    <citation type="submission" date="2019-08" db="EMBL/GenBank/DDBJ databases">
        <authorList>
            <person name="Peeters C."/>
        </authorList>
    </citation>
    <scope>NUCLEOTIDE SEQUENCE [LARGE SCALE GENOMIC DNA]</scope>
    <source>
        <strain evidence="2 3">LMG 18089</strain>
    </source>
</reference>
<organism evidence="2 3">
    <name type="scientific">Pandoraea apista</name>
    <dbReference type="NCBI Taxonomy" id="93218"/>
    <lineage>
        <taxon>Bacteria</taxon>
        <taxon>Pseudomonadati</taxon>
        <taxon>Pseudomonadota</taxon>
        <taxon>Betaproteobacteria</taxon>
        <taxon>Burkholderiales</taxon>
        <taxon>Burkholderiaceae</taxon>
        <taxon>Pandoraea</taxon>
    </lineage>
</organism>
<evidence type="ECO:0000313" key="3">
    <source>
        <dbReference type="Proteomes" id="UP000364291"/>
    </source>
</evidence>
<gene>
    <name evidence="2" type="ORF">PAP18089_03187</name>
</gene>
<feature type="region of interest" description="Disordered" evidence="1">
    <location>
        <begin position="1"/>
        <end position="64"/>
    </location>
</feature>
<dbReference type="Proteomes" id="UP000364291">
    <property type="component" value="Unassembled WGS sequence"/>
</dbReference>
<evidence type="ECO:0000313" key="2">
    <source>
        <dbReference type="EMBL" id="VVG72194.1"/>
    </source>
</evidence>
<accession>A0A5E5P766</accession>
<dbReference type="EMBL" id="CABPSX010000006">
    <property type="protein sequence ID" value="VVG72194.1"/>
    <property type="molecule type" value="Genomic_DNA"/>
</dbReference>
<protein>
    <submittedName>
        <fullName evidence="2">Uncharacterized protein</fullName>
    </submittedName>
</protein>
<sequence length="176" mass="18773">MKPIKPDAANLSVTTHGSVSWNDERMGDGQLAQRLQASAPRQPQPEDFIRGDRLVGPPARRPGVGGYAEVRVLKLSFVTDPGSDRGEPKDTLMKLHRHARPDAGVSSSAALIADTSHTRAPARGARRTAARPGMAAAGADHQHSARAVRRPAPRVSATGLLPTGMSASTRCHRRRC</sequence>
<feature type="region of interest" description="Disordered" evidence="1">
    <location>
        <begin position="137"/>
        <end position="176"/>
    </location>
</feature>
<feature type="compositionally biased region" description="Polar residues" evidence="1">
    <location>
        <begin position="11"/>
        <end position="21"/>
    </location>
</feature>